<dbReference type="PROSITE" id="PS50095">
    <property type="entry name" value="PLAT"/>
    <property type="match status" value="1"/>
</dbReference>
<evidence type="ECO:0000256" key="4">
    <source>
        <dbReference type="ARBA" id="ARBA00023002"/>
    </source>
</evidence>
<dbReference type="InterPro" id="IPR013819">
    <property type="entry name" value="LipOase_C"/>
</dbReference>
<dbReference type="GO" id="GO:0046872">
    <property type="term" value="F:metal ion binding"/>
    <property type="evidence" value="ECO:0007669"/>
    <property type="project" value="UniProtKB-KW"/>
</dbReference>
<dbReference type="PROSITE" id="PS00711">
    <property type="entry name" value="LIPOXYGENASE_1"/>
    <property type="match status" value="1"/>
</dbReference>
<reference evidence="10" key="1">
    <citation type="submission" date="2025-08" db="UniProtKB">
        <authorList>
            <consortium name="Ensembl"/>
        </authorList>
    </citation>
    <scope>IDENTIFICATION</scope>
</reference>
<comment type="caution">
    <text evidence="7">Lacks conserved residue(s) required for the propagation of feature annotation.</text>
</comment>
<dbReference type="InterPro" id="IPR001024">
    <property type="entry name" value="PLAT/LH2_dom"/>
</dbReference>
<dbReference type="SUPFAM" id="SSF49723">
    <property type="entry name" value="Lipase/lipooxygenase domain (PLAT/LH2 domain)"/>
    <property type="match status" value="1"/>
</dbReference>
<dbReference type="Gene3D" id="2.60.60.20">
    <property type="entry name" value="PLAT/LH2 domain"/>
    <property type="match status" value="1"/>
</dbReference>
<dbReference type="GO" id="GO:0034440">
    <property type="term" value="P:lipid oxidation"/>
    <property type="evidence" value="ECO:0007669"/>
    <property type="project" value="InterPro"/>
</dbReference>
<evidence type="ECO:0000256" key="5">
    <source>
        <dbReference type="ARBA" id="ARBA00023004"/>
    </source>
</evidence>
<dbReference type="InterPro" id="IPR020833">
    <property type="entry name" value="LipOase_Fe_BS"/>
</dbReference>
<dbReference type="InterPro" id="IPR036226">
    <property type="entry name" value="LipOase_C_sf"/>
</dbReference>
<reference evidence="10" key="2">
    <citation type="submission" date="2025-09" db="UniProtKB">
        <authorList>
            <consortium name="Ensembl"/>
        </authorList>
    </citation>
    <scope>IDENTIFICATION</scope>
</reference>
<organism evidence="10 11">
    <name type="scientific">Neogobius melanostomus</name>
    <name type="common">round goby</name>
    <dbReference type="NCBI Taxonomy" id="47308"/>
    <lineage>
        <taxon>Eukaryota</taxon>
        <taxon>Metazoa</taxon>
        <taxon>Chordata</taxon>
        <taxon>Craniata</taxon>
        <taxon>Vertebrata</taxon>
        <taxon>Euteleostomi</taxon>
        <taxon>Actinopterygii</taxon>
        <taxon>Neopterygii</taxon>
        <taxon>Teleostei</taxon>
        <taxon>Neoteleostei</taxon>
        <taxon>Acanthomorphata</taxon>
        <taxon>Gobiaria</taxon>
        <taxon>Gobiiformes</taxon>
        <taxon>Gobioidei</taxon>
        <taxon>Gobiidae</taxon>
        <taxon>Benthophilinae</taxon>
        <taxon>Neogobiini</taxon>
        <taxon>Neogobius</taxon>
    </lineage>
</organism>
<keyword evidence="3" id="KW-0223">Dioxygenase</keyword>
<dbReference type="SUPFAM" id="SSF48484">
    <property type="entry name" value="Lipoxigenase"/>
    <property type="match status" value="1"/>
</dbReference>
<evidence type="ECO:0000313" key="11">
    <source>
        <dbReference type="Proteomes" id="UP000694523"/>
    </source>
</evidence>
<evidence type="ECO:0000256" key="6">
    <source>
        <dbReference type="ARBA" id="ARBA00023098"/>
    </source>
</evidence>
<dbReference type="AlphaFoldDB" id="A0A8C6SN60"/>
<dbReference type="InterPro" id="IPR036392">
    <property type="entry name" value="PLAT/LH2_dom_sf"/>
</dbReference>
<dbReference type="Proteomes" id="UP000694523">
    <property type="component" value="Unplaced"/>
</dbReference>
<feature type="domain" description="Lipoxygenase" evidence="9">
    <location>
        <begin position="135"/>
        <end position="565"/>
    </location>
</feature>
<proteinExistence type="predicted"/>
<dbReference type="InterPro" id="IPR000907">
    <property type="entry name" value="LipOase"/>
</dbReference>
<dbReference type="Pfam" id="PF00305">
    <property type="entry name" value="Lipoxygenase"/>
    <property type="match status" value="2"/>
</dbReference>
<name>A0A8C6SN60_9GOBI</name>
<evidence type="ECO:0000313" key="10">
    <source>
        <dbReference type="Ensembl" id="ENSNMLP00000007809.1"/>
    </source>
</evidence>
<dbReference type="GO" id="GO:0016702">
    <property type="term" value="F:oxidoreductase activity, acting on single donors with incorporation of molecular oxygen, incorporation of two atoms of oxygen"/>
    <property type="evidence" value="ECO:0007669"/>
    <property type="project" value="InterPro"/>
</dbReference>
<evidence type="ECO:0000259" key="9">
    <source>
        <dbReference type="PROSITE" id="PS51393"/>
    </source>
</evidence>
<evidence type="ECO:0000256" key="1">
    <source>
        <dbReference type="ARBA" id="ARBA00001962"/>
    </source>
</evidence>
<dbReference type="PANTHER" id="PTHR11771">
    <property type="entry name" value="LIPOXYGENASE"/>
    <property type="match status" value="1"/>
</dbReference>
<feature type="domain" description="PLAT" evidence="8">
    <location>
        <begin position="2"/>
        <end position="116"/>
    </location>
</feature>
<evidence type="ECO:0000256" key="7">
    <source>
        <dbReference type="PROSITE-ProRule" id="PRU00152"/>
    </source>
</evidence>
<keyword evidence="11" id="KW-1185">Reference proteome</keyword>
<protein>
    <submittedName>
        <fullName evidence="10">Si:dkey-17e16.9</fullName>
    </submittedName>
</protein>
<dbReference type="Pfam" id="PF01477">
    <property type="entry name" value="PLAT"/>
    <property type="match status" value="1"/>
</dbReference>
<evidence type="ECO:0000256" key="3">
    <source>
        <dbReference type="ARBA" id="ARBA00022964"/>
    </source>
</evidence>
<keyword evidence="2" id="KW-0479">Metal-binding</keyword>
<accession>A0A8C6SN60</accession>
<comment type="cofactor">
    <cofactor evidence="1">
        <name>Fe cation</name>
        <dbReference type="ChEBI" id="CHEBI:24875"/>
    </cofactor>
</comment>
<dbReference type="SMART" id="SM00308">
    <property type="entry name" value="LH2"/>
    <property type="match status" value="1"/>
</dbReference>
<dbReference type="Gene3D" id="3.10.450.60">
    <property type="match status" value="1"/>
</dbReference>
<sequence>MATYKVEVRTGDMAHAGTIDHIWVTLIGTEGQSEKTKLDVWGRDFRCRTYNVTTPSSLGTLLLLRLDKDPGLLFSEDLWYCCSVQVTTPEGAALLFPCYRWISRGEQVELREATRAFIPHFNTDLSPAAEYTADHWRDDDFFGSQFLNGVNPMMIRSCKQLPPNFPVTNEMVQPFLDKCQSLQTALKVLVIQLWRCWNKESPEDIQRESSPCDPGLCLLYLNSEKLLKPIAIQLYQQPAEDNPVFLPSDSETDWLLAKMFIRNTDIMDHQSVRHLLNTHMLLEAFIISALRNLPTVHPFTRYMCLKNVLFKLLNISGLPFGNKGVVELMRRSLSELTYSDLCLPENITSRGLDSVPNFYYRDDGLKLWSIINSFVRAVVEHYYPSNTDVQRDSELQDWISEIFIRGFLGNKSPSSGFPQSFSSLQDLVKFLTMVIFTSSAQHAVVNNSQYDYISWTPNASLLLVTSPPSTKGQSNMQSILDAVPNVGDTAILAILGWNLSKEYPHQIPLGSFPEEHFNEPALKQMIKEFQAELSYLNEAITDRNLELQVPYTYLLPSQLENGISR</sequence>
<keyword evidence="4" id="KW-0560">Oxidoreductase</keyword>
<dbReference type="Ensembl" id="ENSNMLT00000008877.1">
    <property type="protein sequence ID" value="ENSNMLP00000007809.1"/>
    <property type="gene ID" value="ENSNMLG00000005559.1"/>
</dbReference>
<keyword evidence="5" id="KW-0408">Iron</keyword>
<dbReference type="Gene3D" id="1.20.245.10">
    <property type="entry name" value="Lipoxygenase-1, Domain 5"/>
    <property type="match status" value="1"/>
</dbReference>
<evidence type="ECO:0000256" key="2">
    <source>
        <dbReference type="ARBA" id="ARBA00022723"/>
    </source>
</evidence>
<keyword evidence="6" id="KW-0443">Lipid metabolism</keyword>
<evidence type="ECO:0000259" key="8">
    <source>
        <dbReference type="PROSITE" id="PS50095"/>
    </source>
</evidence>
<dbReference type="PROSITE" id="PS51393">
    <property type="entry name" value="LIPOXYGENASE_3"/>
    <property type="match status" value="1"/>
</dbReference>